<evidence type="ECO:0000313" key="2">
    <source>
        <dbReference type="Proteomes" id="UP001199319"/>
    </source>
</evidence>
<dbReference type="EMBL" id="JAJEPW010000027">
    <property type="protein sequence ID" value="MCC2129826.1"/>
    <property type="molecule type" value="Genomic_DNA"/>
</dbReference>
<dbReference type="InterPro" id="IPR011009">
    <property type="entry name" value="Kinase-like_dom_sf"/>
</dbReference>
<accession>A0AAE3AC27</accession>
<dbReference type="Gene3D" id="3.30.200.20">
    <property type="entry name" value="Phosphorylase Kinase, domain 1"/>
    <property type="match status" value="1"/>
</dbReference>
<organism evidence="1 2">
    <name type="scientific">Brotocaccenecus cirricatena</name>
    <dbReference type="NCBI Taxonomy" id="3064195"/>
    <lineage>
        <taxon>Bacteria</taxon>
        <taxon>Bacillati</taxon>
        <taxon>Bacillota</taxon>
        <taxon>Clostridia</taxon>
        <taxon>Eubacteriales</taxon>
        <taxon>Oscillospiraceae</taxon>
        <taxon>Brotocaccenecus</taxon>
    </lineage>
</organism>
<dbReference type="PANTHER" id="PTHR22603">
    <property type="entry name" value="CHOLINE/ETHANOALAMINE KINASE"/>
    <property type="match status" value="1"/>
</dbReference>
<comment type="caution">
    <text evidence="1">The sequence shown here is derived from an EMBL/GenBank/DDBJ whole genome shotgun (WGS) entry which is preliminary data.</text>
</comment>
<dbReference type="GO" id="GO:0005737">
    <property type="term" value="C:cytoplasm"/>
    <property type="evidence" value="ECO:0007669"/>
    <property type="project" value="TreeGrafter"/>
</dbReference>
<protein>
    <submittedName>
        <fullName evidence="1">Phosphotransferase family protein</fullName>
    </submittedName>
</protein>
<dbReference type="AlphaFoldDB" id="A0AAE3AC27"/>
<dbReference type="Proteomes" id="UP001199319">
    <property type="component" value="Unassembled WGS sequence"/>
</dbReference>
<dbReference type="PANTHER" id="PTHR22603:SF66">
    <property type="entry name" value="ETHANOLAMINE KINASE"/>
    <property type="match status" value="1"/>
</dbReference>
<gene>
    <name evidence="1" type="ORF">LKD37_09890</name>
</gene>
<proteinExistence type="predicted"/>
<dbReference type="SUPFAM" id="SSF56112">
    <property type="entry name" value="Protein kinase-like (PK-like)"/>
    <property type="match status" value="1"/>
</dbReference>
<sequence length="304" mass="35234">MMVSDVPQIIESCGFCRAEKVKSLRAMKSGMTNRSYSFCMDDKRYIIRIPGEGTDRLINRKQEHAVYNAISSLGISEDVYYFDPKTGIKIAAYLTDAHVCDSSNWEEVERCLSALKRFHAQKLHVSHSFDLWERLAFYESLWNGAPSVYADYDKTKQTVLSLKSYIDAQPKSIQLCHIDAVPDNSLFVTGKDGSEEIKLTDWEYAGMQDPHLDVAMFIIYAMYDRDSAEKLIDLYFSDGCDKATRLKIYCYIAVSGLVWSNWCEFKRHCGVEFGAYAQRQYDYAREYTKIFFKEYREAFGRDYV</sequence>
<evidence type="ECO:0000313" key="1">
    <source>
        <dbReference type="EMBL" id="MCC2129826.1"/>
    </source>
</evidence>
<dbReference type="RefSeq" id="WP_302929062.1">
    <property type="nucleotide sequence ID" value="NZ_JAJEPW010000027.1"/>
</dbReference>
<dbReference type="Gene3D" id="3.90.1200.10">
    <property type="match status" value="1"/>
</dbReference>
<dbReference type="CDD" id="cd05151">
    <property type="entry name" value="ChoK-like"/>
    <property type="match status" value="1"/>
</dbReference>
<dbReference type="GO" id="GO:0004305">
    <property type="term" value="F:ethanolamine kinase activity"/>
    <property type="evidence" value="ECO:0007669"/>
    <property type="project" value="TreeGrafter"/>
</dbReference>
<dbReference type="Pfam" id="PF01633">
    <property type="entry name" value="Choline_kinase"/>
    <property type="match status" value="1"/>
</dbReference>
<dbReference type="GO" id="GO:0006646">
    <property type="term" value="P:phosphatidylethanolamine biosynthetic process"/>
    <property type="evidence" value="ECO:0007669"/>
    <property type="project" value="TreeGrafter"/>
</dbReference>
<reference evidence="1" key="1">
    <citation type="submission" date="2021-10" db="EMBL/GenBank/DDBJ databases">
        <title>Anaerobic single-cell dispensing facilitates the cultivation of human gut bacteria.</title>
        <authorList>
            <person name="Afrizal A."/>
        </authorList>
    </citation>
    <scope>NUCLEOTIDE SEQUENCE</scope>
    <source>
        <strain evidence="1">CLA-AA-H272</strain>
    </source>
</reference>
<name>A0AAE3AC27_9FIRM</name>
<keyword evidence="2" id="KW-1185">Reference proteome</keyword>